<dbReference type="AlphaFoldDB" id="B1I5Q9"/>
<accession>B1I5Q9</accession>
<protein>
    <submittedName>
        <fullName evidence="1">Uncharacterized protein</fullName>
    </submittedName>
</protein>
<dbReference type="OrthoDB" id="2131615at2"/>
<dbReference type="KEGG" id="dau:Daud_1845"/>
<dbReference type="Proteomes" id="UP000008544">
    <property type="component" value="Chromosome"/>
</dbReference>
<proteinExistence type="predicted"/>
<organism evidence="1 2">
    <name type="scientific">Desulforudis audaxviator (strain MP104C)</name>
    <dbReference type="NCBI Taxonomy" id="477974"/>
    <lineage>
        <taxon>Bacteria</taxon>
        <taxon>Bacillati</taxon>
        <taxon>Bacillota</taxon>
        <taxon>Clostridia</taxon>
        <taxon>Thermoanaerobacterales</taxon>
        <taxon>Candidatus Desulforudaceae</taxon>
        <taxon>Candidatus Desulforudis</taxon>
    </lineage>
</organism>
<dbReference type="HOGENOM" id="CLU_1233395_0_0_9"/>
<name>B1I5Q9_DESAP</name>
<dbReference type="EMBL" id="CP000860">
    <property type="protein sequence ID" value="ACA60338.1"/>
    <property type="molecule type" value="Genomic_DNA"/>
</dbReference>
<reference evidence="1 2" key="2">
    <citation type="journal article" date="2008" name="Science">
        <title>Environmental genomics reveals a single-species ecosystem deep within Earth.</title>
        <authorList>
            <person name="Chivian D."/>
            <person name="Brodie E.L."/>
            <person name="Alm E.J."/>
            <person name="Culley D.E."/>
            <person name="Dehal P.S."/>
            <person name="Desantis T.Z."/>
            <person name="Gihring T.M."/>
            <person name="Lapidus A."/>
            <person name="Lin L.H."/>
            <person name="Lowry S.R."/>
            <person name="Moser D.P."/>
            <person name="Richardson P.M."/>
            <person name="Southam G."/>
            <person name="Wanger G."/>
            <person name="Pratt L.M."/>
            <person name="Andersen G.L."/>
            <person name="Hazen T.C."/>
            <person name="Brockman F.J."/>
            <person name="Arkin A.P."/>
            <person name="Onstott T.C."/>
        </authorList>
    </citation>
    <scope>NUCLEOTIDE SEQUENCE [LARGE SCALE GENOMIC DNA]</scope>
    <source>
        <strain evidence="1 2">MP104C</strain>
    </source>
</reference>
<evidence type="ECO:0000313" key="2">
    <source>
        <dbReference type="Proteomes" id="UP000008544"/>
    </source>
</evidence>
<evidence type="ECO:0000313" key="1">
    <source>
        <dbReference type="EMBL" id="ACA60338.1"/>
    </source>
</evidence>
<sequence>MRRKRGKYLGRFFGKQVINVKSGFTDPEAVLDPAAQYGGPAVQIDGLTNCDSFPAQQPTPAQSPAADENVSIGCIACARAHFSTIAGTLKEAIRFAREDDITHPEVQSRLEAAEEEVTIVERHDWTPEKTLNSPPGEKHVIHRFFPDLRRLRQQIMQITTVDDLEHAAANAALLSTNFRLAVLELRGVNTDGFKDAASRPGAGGMIVREAGCDSVKNLEGQGSP</sequence>
<gene>
    <name evidence="1" type="ordered locus">Daud_1845</name>
</gene>
<reference evidence="2" key="1">
    <citation type="submission" date="2007-10" db="EMBL/GenBank/DDBJ databases">
        <title>Complete sequence of chromosome of Desulforudis audaxviator MP104C.</title>
        <authorList>
            <person name="Copeland A."/>
            <person name="Lucas S."/>
            <person name="Lapidus A."/>
            <person name="Barry K."/>
            <person name="Glavina del Rio T."/>
            <person name="Dalin E."/>
            <person name="Tice H."/>
            <person name="Bruce D."/>
            <person name="Pitluck S."/>
            <person name="Lowry S.R."/>
            <person name="Larimer F."/>
            <person name="Land M.L."/>
            <person name="Hauser L."/>
            <person name="Kyrpides N."/>
            <person name="Ivanova N.N."/>
            <person name="Richardson P."/>
        </authorList>
    </citation>
    <scope>NUCLEOTIDE SEQUENCE [LARGE SCALE GENOMIC DNA]</scope>
    <source>
        <strain evidence="2">MP104C</strain>
    </source>
</reference>
<keyword evidence="2" id="KW-1185">Reference proteome</keyword>